<keyword evidence="2" id="KW-1185">Reference proteome</keyword>
<sequence>MAFFGVGTNVNHFKKFSQPPFLNFTSGFLGALMEENDPKKFFDQQANPHVINVINNLRKFIIDRDFRRCYSYGTKKIDNSGKEQFTMNRPLQRMVKAIIIIS</sequence>
<dbReference type="EMBL" id="JAMAST010000008">
    <property type="protein sequence ID" value="MCL1632012.1"/>
    <property type="molecule type" value="Genomic_DNA"/>
</dbReference>
<name>A0ABT0MAW0_9BACL</name>
<evidence type="ECO:0000313" key="1">
    <source>
        <dbReference type="EMBL" id="MCL1632012.1"/>
    </source>
</evidence>
<dbReference type="RefSeq" id="WP_249101136.1">
    <property type="nucleotide sequence ID" value="NZ_JAMAST010000008.1"/>
</dbReference>
<protein>
    <submittedName>
        <fullName evidence="1">Uncharacterized protein</fullName>
    </submittedName>
</protein>
<comment type="caution">
    <text evidence="1">The sequence shown here is derived from an EMBL/GenBank/DDBJ whole genome shotgun (WGS) entry which is preliminary data.</text>
</comment>
<gene>
    <name evidence="1" type="ORF">M3N64_08625</name>
</gene>
<evidence type="ECO:0000313" key="2">
    <source>
        <dbReference type="Proteomes" id="UP001203004"/>
    </source>
</evidence>
<reference evidence="1 2" key="1">
    <citation type="submission" date="2022-05" db="EMBL/GenBank/DDBJ databases">
        <title>Sporolactobacillus sp nov CPB3-1, isolated from tree bark (Mangifera indica L.).</title>
        <authorList>
            <person name="Phuengjayaem S."/>
            <person name="Tanasupawat S."/>
        </authorList>
    </citation>
    <scope>NUCLEOTIDE SEQUENCE [LARGE SCALE GENOMIC DNA]</scope>
    <source>
        <strain evidence="1 2">CPB3-1</strain>
    </source>
</reference>
<organism evidence="1 2">
    <name type="scientific">Sporolactobacillus mangiferae</name>
    <dbReference type="NCBI Taxonomy" id="2940498"/>
    <lineage>
        <taxon>Bacteria</taxon>
        <taxon>Bacillati</taxon>
        <taxon>Bacillota</taxon>
        <taxon>Bacilli</taxon>
        <taxon>Bacillales</taxon>
        <taxon>Sporolactobacillaceae</taxon>
        <taxon>Sporolactobacillus</taxon>
    </lineage>
</organism>
<accession>A0ABT0MAW0</accession>
<dbReference type="Proteomes" id="UP001203004">
    <property type="component" value="Unassembled WGS sequence"/>
</dbReference>
<proteinExistence type="predicted"/>